<comment type="caution">
    <text evidence="4">The sequence shown here is derived from an EMBL/GenBank/DDBJ whole genome shotgun (WGS) entry which is preliminary data.</text>
</comment>
<evidence type="ECO:0000256" key="1">
    <source>
        <dbReference type="SAM" id="Phobius"/>
    </source>
</evidence>
<keyword evidence="5" id="KW-1185">Reference proteome</keyword>
<evidence type="ECO:0000256" key="2">
    <source>
        <dbReference type="SAM" id="SignalP"/>
    </source>
</evidence>
<accession>A0A7W7LE57</accession>
<proteinExistence type="predicted"/>
<dbReference type="SUPFAM" id="SSF56219">
    <property type="entry name" value="DNase I-like"/>
    <property type="match status" value="1"/>
</dbReference>
<dbReference type="AlphaFoldDB" id="A0A7W7LE57"/>
<dbReference type="Gene3D" id="3.60.10.10">
    <property type="entry name" value="Endonuclease/exonuclease/phosphatase"/>
    <property type="match status" value="1"/>
</dbReference>
<gene>
    <name evidence="4" type="ORF">FHS38_004619</name>
</gene>
<keyword evidence="4" id="KW-0269">Exonuclease</keyword>
<dbReference type="InterPro" id="IPR005135">
    <property type="entry name" value="Endo/exonuclease/phosphatase"/>
</dbReference>
<evidence type="ECO:0000259" key="3">
    <source>
        <dbReference type="Pfam" id="PF03372"/>
    </source>
</evidence>
<dbReference type="InterPro" id="IPR036691">
    <property type="entry name" value="Endo/exonu/phosph_ase_sf"/>
</dbReference>
<dbReference type="EMBL" id="JACHJG010000010">
    <property type="protein sequence ID" value="MBB4888548.1"/>
    <property type="molecule type" value="Genomic_DNA"/>
</dbReference>
<feature type="transmembrane region" description="Helical" evidence="1">
    <location>
        <begin position="38"/>
        <end position="61"/>
    </location>
</feature>
<keyword evidence="1" id="KW-0472">Membrane</keyword>
<dbReference type="GO" id="GO:0004527">
    <property type="term" value="F:exonuclease activity"/>
    <property type="evidence" value="ECO:0007669"/>
    <property type="project" value="UniProtKB-KW"/>
</dbReference>
<dbReference type="GO" id="GO:0004519">
    <property type="term" value="F:endonuclease activity"/>
    <property type="evidence" value="ECO:0007669"/>
    <property type="project" value="UniProtKB-KW"/>
</dbReference>
<keyword evidence="2" id="KW-0732">Signal</keyword>
<keyword evidence="1" id="KW-1133">Transmembrane helix</keyword>
<name>A0A7W7LE57_STRNE</name>
<keyword evidence="4" id="KW-0540">Nuclease</keyword>
<feature type="signal peptide" evidence="2">
    <location>
        <begin position="1"/>
        <end position="22"/>
    </location>
</feature>
<keyword evidence="4" id="KW-0255">Endonuclease</keyword>
<organism evidence="4 5">
    <name type="scientific">Streptomyces netropsis</name>
    <name type="common">Streptoverticillium netropsis</name>
    <dbReference type="NCBI Taxonomy" id="55404"/>
    <lineage>
        <taxon>Bacteria</taxon>
        <taxon>Bacillati</taxon>
        <taxon>Actinomycetota</taxon>
        <taxon>Actinomycetes</taxon>
        <taxon>Kitasatosporales</taxon>
        <taxon>Streptomycetaceae</taxon>
        <taxon>Streptomyces</taxon>
    </lineage>
</organism>
<reference evidence="4 5" key="1">
    <citation type="submission" date="2020-08" db="EMBL/GenBank/DDBJ databases">
        <title>Genomic Encyclopedia of Type Strains, Phase III (KMG-III): the genomes of soil and plant-associated and newly described type strains.</title>
        <authorList>
            <person name="Whitman W."/>
        </authorList>
    </citation>
    <scope>NUCLEOTIDE SEQUENCE [LARGE SCALE GENOMIC DNA]</scope>
    <source>
        <strain evidence="4 5">CECT 3265</strain>
    </source>
</reference>
<evidence type="ECO:0000313" key="4">
    <source>
        <dbReference type="EMBL" id="MBB4888548.1"/>
    </source>
</evidence>
<evidence type="ECO:0000313" key="5">
    <source>
        <dbReference type="Proteomes" id="UP000556436"/>
    </source>
</evidence>
<dbReference type="Pfam" id="PF03372">
    <property type="entry name" value="Exo_endo_phos"/>
    <property type="match status" value="1"/>
</dbReference>
<keyword evidence="1" id="KW-0812">Transmembrane</keyword>
<dbReference type="Proteomes" id="UP000556436">
    <property type="component" value="Unassembled WGS sequence"/>
</dbReference>
<keyword evidence="4" id="KW-0378">Hydrolase</keyword>
<feature type="transmembrane region" description="Helical" evidence="1">
    <location>
        <begin position="66"/>
        <end position="84"/>
    </location>
</feature>
<protein>
    <submittedName>
        <fullName evidence="4">Endonuclease/exonuclease/phosphatase (EEP) superfamily protein YafD</fullName>
    </submittedName>
</protein>
<feature type="chain" id="PRO_5039686236" evidence="2">
    <location>
        <begin position="23"/>
        <end position="319"/>
    </location>
</feature>
<feature type="domain" description="Endonuclease/exonuclease/phosphatase" evidence="3">
    <location>
        <begin position="105"/>
        <end position="308"/>
    </location>
</feature>
<sequence length="319" mass="33871">MRMNAPLKKAIQIACATSLAGAAVLVAARAMTLDDGTWLAMPMAGFPYVVAGTVVVLVVLLALRSWWGAAVAAVLVATELVWTVPRFVPDREDVSAGAPRLRVATSNAHVGAVDPEALVRFARAERLDVLAMEELTPQAIAALDKAGMAELMPHRELHPESDSSLYSRLPLTGGGLLRGRATVWPQTTAAVKVGGRTVRLVAVHTLYPLGDARRWARDMRELRAEAVDSGRDTVFLGDFNATLDHAPMRKLLSAGLTDSHAELGRGWAPTWPADASGVPALLQLDHVLHGRGLAAVSVSEHVLRGSDHKAVVAELGLVG</sequence>